<keyword evidence="4" id="KW-0804">Transcription</keyword>
<feature type="domain" description="HTH lysR-type" evidence="5">
    <location>
        <begin position="1"/>
        <end position="60"/>
    </location>
</feature>
<dbReference type="InterPro" id="IPR005119">
    <property type="entry name" value="LysR_subst-bd"/>
</dbReference>
<dbReference type="Gene3D" id="3.40.190.290">
    <property type="match status" value="1"/>
</dbReference>
<dbReference type="InterPro" id="IPR036390">
    <property type="entry name" value="WH_DNA-bd_sf"/>
</dbReference>
<reference evidence="6" key="1">
    <citation type="journal article" date="2022" name="Front. Microbiol.">
        <title>Genome-based taxonomic rearrangement of Oceanobacter-related bacteria including the description of Thalassolituus hydrocarbonoclasticus sp. nov. and Thalassolituus pacificus sp. nov. and emended description of the genus Thalassolituus.</title>
        <authorList>
            <person name="Dong C."/>
            <person name="Wei L."/>
            <person name="Wang J."/>
            <person name="Lai Q."/>
            <person name="Huang Z."/>
            <person name="Shao Z."/>
        </authorList>
    </citation>
    <scope>NUCLEOTIDE SEQUENCE</scope>
    <source>
        <strain evidence="6">59MF3M-4</strain>
    </source>
</reference>
<dbReference type="Pfam" id="PF00126">
    <property type="entry name" value="HTH_1"/>
    <property type="match status" value="1"/>
</dbReference>
<keyword evidence="2" id="KW-0805">Transcription regulation</keyword>
<dbReference type="RefSeq" id="WP_260977620.1">
    <property type="nucleotide sequence ID" value="NZ_JAOANI010000028.1"/>
</dbReference>
<reference evidence="6" key="2">
    <citation type="submission" date="2022-08" db="EMBL/GenBank/DDBJ databases">
        <authorList>
            <person name="Dong C."/>
        </authorList>
    </citation>
    <scope>NUCLEOTIDE SEQUENCE</scope>
    <source>
        <strain evidence="6">59MF3M-4</strain>
    </source>
</reference>
<dbReference type="AlphaFoldDB" id="A0A9X3AJ93"/>
<evidence type="ECO:0000256" key="4">
    <source>
        <dbReference type="ARBA" id="ARBA00023163"/>
    </source>
</evidence>
<keyword evidence="3" id="KW-0238">DNA-binding</keyword>
<dbReference type="InterPro" id="IPR000847">
    <property type="entry name" value="LysR_HTH_N"/>
</dbReference>
<evidence type="ECO:0000256" key="2">
    <source>
        <dbReference type="ARBA" id="ARBA00023015"/>
    </source>
</evidence>
<dbReference type="Proteomes" id="UP001147830">
    <property type="component" value="Unassembled WGS sequence"/>
</dbReference>
<dbReference type="PANTHER" id="PTHR30126">
    <property type="entry name" value="HTH-TYPE TRANSCRIPTIONAL REGULATOR"/>
    <property type="match status" value="1"/>
</dbReference>
<dbReference type="Pfam" id="PF03466">
    <property type="entry name" value="LysR_substrate"/>
    <property type="match status" value="1"/>
</dbReference>
<dbReference type="PROSITE" id="PS50931">
    <property type="entry name" value="HTH_LYSR"/>
    <property type="match status" value="1"/>
</dbReference>
<dbReference type="SUPFAM" id="SSF53850">
    <property type="entry name" value="Periplasmic binding protein-like II"/>
    <property type="match status" value="1"/>
</dbReference>
<gene>
    <name evidence="6" type="ORF">NYR02_17385</name>
</gene>
<organism evidence="6 7">
    <name type="scientific">Thalassolituus pacificus</name>
    <dbReference type="NCBI Taxonomy" id="2975440"/>
    <lineage>
        <taxon>Bacteria</taxon>
        <taxon>Pseudomonadati</taxon>
        <taxon>Pseudomonadota</taxon>
        <taxon>Gammaproteobacteria</taxon>
        <taxon>Oceanospirillales</taxon>
        <taxon>Oceanospirillaceae</taxon>
        <taxon>Thalassolituus</taxon>
    </lineage>
</organism>
<accession>A0A9X3AJ93</accession>
<dbReference type="PANTHER" id="PTHR30126:SF91">
    <property type="entry name" value="LYSR FAMILY TRANSCRIPTIONAL REGULATOR"/>
    <property type="match status" value="1"/>
</dbReference>
<evidence type="ECO:0000313" key="6">
    <source>
        <dbReference type="EMBL" id="MCT7360797.1"/>
    </source>
</evidence>
<protein>
    <submittedName>
        <fullName evidence="6">LysR family transcriptional regulator</fullName>
    </submittedName>
</protein>
<name>A0A9X3AJ93_9GAMM</name>
<evidence type="ECO:0000259" key="5">
    <source>
        <dbReference type="PROSITE" id="PS50931"/>
    </source>
</evidence>
<dbReference type="GO" id="GO:0003700">
    <property type="term" value="F:DNA-binding transcription factor activity"/>
    <property type="evidence" value="ECO:0007669"/>
    <property type="project" value="InterPro"/>
</dbReference>
<dbReference type="CDD" id="cd05466">
    <property type="entry name" value="PBP2_LTTR_substrate"/>
    <property type="match status" value="1"/>
</dbReference>
<dbReference type="EMBL" id="JAOANI010000028">
    <property type="protein sequence ID" value="MCT7360797.1"/>
    <property type="molecule type" value="Genomic_DNA"/>
</dbReference>
<keyword evidence="7" id="KW-1185">Reference proteome</keyword>
<comment type="caution">
    <text evidence="6">The sequence shown here is derived from an EMBL/GenBank/DDBJ whole genome shotgun (WGS) entry which is preliminary data.</text>
</comment>
<dbReference type="InterPro" id="IPR036388">
    <property type="entry name" value="WH-like_DNA-bd_sf"/>
</dbReference>
<proteinExistence type="inferred from homology"/>
<evidence type="ECO:0000313" key="7">
    <source>
        <dbReference type="Proteomes" id="UP001147830"/>
    </source>
</evidence>
<sequence>MKITLEMWRTFVATAEQGSTIKAAEYLCKSQSAVVHSLKKMESLLNQPLFQVQGRQSQLTLAGEQLLVQARALLARAESLEIKATDSALAQRQDIALAVDVLLPPAYWLPRLAQFSAEMPQVSVQIYESALSGAAQLLEQGLVAVAIASQLPHDILSEPLLAVRKHCVCGLSHPLASAGQLTDSDLKQHCQIVLRDSGSANRDSGWLAAQQRLTLDSAALAQQAVEAGVGFAWLPEYLITGQMQRLTLAAGNEREVALYIGLNPELAHLTAVARLYELLTQTLPAE</sequence>
<dbReference type="GO" id="GO:0000976">
    <property type="term" value="F:transcription cis-regulatory region binding"/>
    <property type="evidence" value="ECO:0007669"/>
    <property type="project" value="TreeGrafter"/>
</dbReference>
<comment type="similarity">
    <text evidence="1">Belongs to the LysR transcriptional regulatory family.</text>
</comment>
<evidence type="ECO:0000256" key="3">
    <source>
        <dbReference type="ARBA" id="ARBA00023125"/>
    </source>
</evidence>
<dbReference type="Gene3D" id="1.10.10.10">
    <property type="entry name" value="Winged helix-like DNA-binding domain superfamily/Winged helix DNA-binding domain"/>
    <property type="match status" value="1"/>
</dbReference>
<dbReference type="SUPFAM" id="SSF46785">
    <property type="entry name" value="Winged helix' DNA-binding domain"/>
    <property type="match status" value="1"/>
</dbReference>
<evidence type="ECO:0000256" key="1">
    <source>
        <dbReference type="ARBA" id="ARBA00009437"/>
    </source>
</evidence>